<evidence type="ECO:0000313" key="3">
    <source>
        <dbReference type="Proteomes" id="UP000176527"/>
    </source>
</evidence>
<evidence type="ECO:0000313" key="2">
    <source>
        <dbReference type="EMBL" id="OGE38219.1"/>
    </source>
</evidence>
<dbReference type="InterPro" id="IPR002686">
    <property type="entry name" value="Transposase_17"/>
</dbReference>
<feature type="domain" description="Transposase IS200-like" evidence="1">
    <location>
        <begin position="1"/>
        <end position="137"/>
    </location>
</feature>
<dbReference type="AlphaFoldDB" id="A0A1F5KBF0"/>
<dbReference type="Gene3D" id="3.30.70.1290">
    <property type="entry name" value="Transposase IS200-like"/>
    <property type="match status" value="1"/>
</dbReference>
<dbReference type="GO" id="GO:0003677">
    <property type="term" value="F:DNA binding"/>
    <property type="evidence" value="ECO:0007669"/>
    <property type="project" value="InterPro"/>
</dbReference>
<dbReference type="SUPFAM" id="SSF143422">
    <property type="entry name" value="Transposase IS200-like"/>
    <property type="match status" value="1"/>
</dbReference>
<dbReference type="EMBL" id="MFDE01000026">
    <property type="protein sequence ID" value="OGE38219.1"/>
    <property type="molecule type" value="Genomic_DNA"/>
</dbReference>
<name>A0A1F5KBF0_9BACT</name>
<proteinExistence type="predicted"/>
<protein>
    <recommendedName>
        <fullName evidence="1">Transposase IS200-like domain-containing protein</fullName>
    </recommendedName>
</protein>
<reference evidence="2 3" key="1">
    <citation type="journal article" date="2016" name="Nat. Commun.">
        <title>Thousands of microbial genomes shed light on interconnected biogeochemical processes in an aquifer system.</title>
        <authorList>
            <person name="Anantharaman K."/>
            <person name="Brown C.T."/>
            <person name="Hug L.A."/>
            <person name="Sharon I."/>
            <person name="Castelle C.J."/>
            <person name="Probst A.J."/>
            <person name="Thomas B.C."/>
            <person name="Singh A."/>
            <person name="Wilkins M.J."/>
            <person name="Karaoz U."/>
            <person name="Brodie E.L."/>
            <person name="Williams K.H."/>
            <person name="Hubbard S.S."/>
            <person name="Banfield J.F."/>
        </authorList>
    </citation>
    <scope>NUCLEOTIDE SEQUENCE [LARGE SCALE GENOMIC DNA]</scope>
</reference>
<dbReference type="SMART" id="SM01321">
    <property type="entry name" value="Y1_Tnp"/>
    <property type="match status" value="1"/>
</dbReference>
<dbReference type="Pfam" id="PF01797">
    <property type="entry name" value="Y1_Tnp"/>
    <property type="match status" value="1"/>
</dbReference>
<dbReference type="PANTHER" id="PTHR34322:SF2">
    <property type="entry name" value="TRANSPOSASE IS200-LIKE DOMAIN-CONTAINING PROTEIN"/>
    <property type="match status" value="1"/>
</dbReference>
<dbReference type="PANTHER" id="PTHR34322">
    <property type="entry name" value="TRANSPOSASE, Y1_TNP DOMAIN-CONTAINING"/>
    <property type="match status" value="1"/>
</dbReference>
<dbReference type="GO" id="GO:0004803">
    <property type="term" value="F:transposase activity"/>
    <property type="evidence" value="ECO:0007669"/>
    <property type="project" value="InterPro"/>
</dbReference>
<evidence type="ECO:0000259" key="1">
    <source>
        <dbReference type="SMART" id="SM01321"/>
    </source>
</evidence>
<dbReference type="GO" id="GO:0006313">
    <property type="term" value="P:DNA transposition"/>
    <property type="evidence" value="ECO:0007669"/>
    <property type="project" value="InterPro"/>
</dbReference>
<comment type="caution">
    <text evidence="2">The sequence shown here is derived from an EMBL/GenBank/DDBJ whole genome shotgun (WGS) entry which is preliminary data.</text>
</comment>
<sequence>MFNRSIAKQPIFLNVRDYQRALEVFKFYQYTRPPLRYSFFNRLPKAQREQFLKQLESTNKIVEIICFCIMPNHFHFLIRGLTETGIKEFISNFQNSYAKYFNIKNDRTGSLFQPMFKAVRIESDEQLIHVSRYIHLNPITSYLIETKDLNKYPWSSYSEYINNIESFIEKDLILNFFKSAKDYKKFVLDQVEYQRELDKIKHLVLE</sequence>
<gene>
    <name evidence="2" type="ORF">A3F00_03875</name>
</gene>
<dbReference type="InterPro" id="IPR036515">
    <property type="entry name" value="Transposase_17_sf"/>
</dbReference>
<accession>A0A1F5KBF0</accession>
<organism evidence="2 3">
    <name type="scientific">Candidatus Daviesbacteria bacterium RIFCSPHIGHO2_12_FULL_37_11</name>
    <dbReference type="NCBI Taxonomy" id="1797777"/>
    <lineage>
        <taxon>Bacteria</taxon>
        <taxon>Candidatus Daviesiibacteriota</taxon>
    </lineage>
</organism>
<dbReference type="Proteomes" id="UP000176527">
    <property type="component" value="Unassembled WGS sequence"/>
</dbReference>